<organism evidence="1">
    <name type="scientific">Strombidium cf. sulcatum</name>
    <dbReference type="NCBI Taxonomy" id="2793073"/>
    <lineage>
        <taxon>Eukaryota</taxon>
        <taxon>Sar</taxon>
        <taxon>Alveolata</taxon>
        <taxon>Ciliophora</taxon>
        <taxon>Intramacronucleata</taxon>
        <taxon>Spirotrichea</taxon>
        <taxon>Oligotrichia</taxon>
        <taxon>Strombidiidae</taxon>
        <taxon>Strombidium</taxon>
    </lineage>
</organism>
<dbReference type="EMBL" id="MT471316">
    <property type="protein sequence ID" value="QPL15953.1"/>
    <property type="molecule type" value="Genomic_DNA"/>
</dbReference>
<gene>
    <name evidence="1" type="primary">orf_s4</name>
</gene>
<evidence type="ECO:0000313" key="1">
    <source>
        <dbReference type="EMBL" id="QPL15953.1"/>
    </source>
</evidence>
<sequence>MMQLRWSYLNSYFLKQNKCETFTIGDSSSLFQSTLFLTKYGNFKIFKKTVKFRKHATRNSQIVRRRYILRKRLLNNLKISIILRYWAKTYKKLRQFWRFYQNSGIFNLDITIPNFSIINKSFRSGNSFNYITTSSLPKKLFNISNNYALAIKDSPSDKLFLPNLTKYSSNSSIHLTNSDDTLNYVASNKFLNTGLVKYKKSYSIPQILPTLKLSYSPLKHCLIKKILLNTLLIRKIQINLIISRITLR</sequence>
<protein>
    <submittedName>
        <fullName evidence="1">Uncharacterized protein</fullName>
    </submittedName>
</protein>
<accession>A0A7T0Q5D8</accession>
<dbReference type="RefSeq" id="YP_010049548.1">
    <property type="nucleotide sequence ID" value="NC_054369.1"/>
</dbReference>
<dbReference type="GeneID" id="63661370"/>
<keyword evidence="1" id="KW-0496">Mitochondrion</keyword>
<geneLocation type="mitochondrion" evidence="1"/>
<proteinExistence type="predicted"/>
<name>A0A7T0Q5D8_9SPIT</name>
<dbReference type="AlphaFoldDB" id="A0A7T0Q5D8"/>
<reference evidence="1" key="1">
    <citation type="submission" date="2020-05" db="EMBL/GenBank/DDBJ databases">
        <title>Characterization and comparative analysis of mitochondrial genomes of the highly differentiated ciliated protists shed light on the diversity and evolution of the linear molecular architecture.</title>
        <authorList>
            <person name="Zhang T."/>
            <person name="Li C."/>
            <person name="Zhang X."/>
            <person name="Wang C."/>
            <person name="Roger A.J."/>
            <person name="Song W."/>
            <person name="Gao F."/>
        </authorList>
    </citation>
    <scope>NUCLEOTIDE SEQUENCE</scope>
</reference>